<feature type="region of interest" description="Disordered" evidence="14">
    <location>
        <begin position="170"/>
        <end position="235"/>
    </location>
</feature>
<dbReference type="GO" id="GO:0003677">
    <property type="term" value="F:DNA binding"/>
    <property type="evidence" value="ECO:0007669"/>
    <property type="project" value="InterPro"/>
</dbReference>
<keyword evidence="13" id="KW-0469">Meiosis</keyword>
<dbReference type="GO" id="GO:0046872">
    <property type="term" value="F:metal ion binding"/>
    <property type="evidence" value="ECO:0007669"/>
    <property type="project" value="UniProtKB-KW"/>
</dbReference>
<dbReference type="PANTHER" id="PTHR21077:SF5">
    <property type="entry name" value="CROSSOVER JUNCTION ENDONUCLEASE MMS4"/>
    <property type="match status" value="1"/>
</dbReference>
<dbReference type="InterPro" id="IPR042530">
    <property type="entry name" value="EME1/EME2_C"/>
</dbReference>
<dbReference type="InterPro" id="IPR006166">
    <property type="entry name" value="ERCC4_domain"/>
</dbReference>
<evidence type="ECO:0000256" key="8">
    <source>
        <dbReference type="ARBA" id="ARBA00022801"/>
    </source>
</evidence>
<evidence type="ECO:0000256" key="4">
    <source>
        <dbReference type="ARBA" id="ARBA00022722"/>
    </source>
</evidence>
<organism evidence="16 17">
    <name type="scientific">Gomphillus americanus</name>
    <dbReference type="NCBI Taxonomy" id="1940652"/>
    <lineage>
        <taxon>Eukaryota</taxon>
        <taxon>Fungi</taxon>
        <taxon>Dikarya</taxon>
        <taxon>Ascomycota</taxon>
        <taxon>Pezizomycotina</taxon>
        <taxon>Lecanoromycetes</taxon>
        <taxon>OSLEUM clade</taxon>
        <taxon>Ostropomycetidae</taxon>
        <taxon>Ostropales</taxon>
        <taxon>Graphidaceae</taxon>
        <taxon>Gomphilloideae</taxon>
        <taxon>Gomphillus</taxon>
    </lineage>
</organism>
<dbReference type="Gene3D" id="3.40.50.10130">
    <property type="match status" value="1"/>
</dbReference>
<evidence type="ECO:0000256" key="2">
    <source>
        <dbReference type="ARBA" id="ARBA00004123"/>
    </source>
</evidence>
<keyword evidence="9" id="KW-0460">Magnesium</keyword>
<comment type="caution">
    <text evidence="16">The sequence shown here is derived from an EMBL/GenBank/DDBJ whole genome shotgun (WGS) entry which is preliminary data.</text>
</comment>
<dbReference type="OrthoDB" id="343092at2759"/>
<dbReference type="Gene3D" id="1.10.150.670">
    <property type="entry name" value="Crossover junction endonuclease EME1, DNA-binding domain"/>
    <property type="match status" value="1"/>
</dbReference>
<evidence type="ECO:0000256" key="13">
    <source>
        <dbReference type="ARBA" id="ARBA00023254"/>
    </source>
</evidence>
<comment type="similarity">
    <text evidence="3">Belongs to the EME1/MMS4 family.</text>
</comment>
<dbReference type="GO" id="GO:0006302">
    <property type="term" value="P:double-strand break repair"/>
    <property type="evidence" value="ECO:0007669"/>
    <property type="project" value="TreeGrafter"/>
</dbReference>
<feature type="region of interest" description="Disordered" evidence="14">
    <location>
        <begin position="401"/>
        <end position="426"/>
    </location>
</feature>
<dbReference type="GO" id="GO:0048476">
    <property type="term" value="C:Holliday junction resolvase complex"/>
    <property type="evidence" value="ECO:0007669"/>
    <property type="project" value="InterPro"/>
</dbReference>
<evidence type="ECO:0000256" key="12">
    <source>
        <dbReference type="ARBA" id="ARBA00023242"/>
    </source>
</evidence>
<protein>
    <recommendedName>
        <fullName evidence="15">ERCC4 domain-containing protein</fullName>
    </recommendedName>
</protein>
<keyword evidence="7" id="KW-0227">DNA damage</keyword>
<keyword evidence="11" id="KW-0234">DNA repair</keyword>
<keyword evidence="4" id="KW-0540">Nuclease</keyword>
<comment type="cofactor">
    <cofactor evidence="1">
        <name>Mg(2+)</name>
        <dbReference type="ChEBI" id="CHEBI:18420"/>
    </cofactor>
</comment>
<feature type="domain" description="ERCC4" evidence="15">
    <location>
        <begin position="320"/>
        <end position="466"/>
    </location>
</feature>
<keyword evidence="17" id="KW-1185">Reference proteome</keyword>
<gene>
    <name evidence="16" type="ORF">GOMPHAMPRED_007036</name>
</gene>
<dbReference type="CDD" id="cd20085">
    <property type="entry name" value="XPF_nuclease_Mms4"/>
    <property type="match status" value="1"/>
</dbReference>
<evidence type="ECO:0000256" key="11">
    <source>
        <dbReference type="ARBA" id="ARBA00023204"/>
    </source>
</evidence>
<evidence type="ECO:0000313" key="16">
    <source>
        <dbReference type="EMBL" id="CAF9910297.1"/>
    </source>
</evidence>
<dbReference type="Proteomes" id="UP000664169">
    <property type="component" value="Unassembled WGS sequence"/>
</dbReference>
<dbReference type="InterPro" id="IPR047521">
    <property type="entry name" value="XPF_nuclease_EME1_ascomycetes"/>
</dbReference>
<keyword evidence="10" id="KW-0233">DNA recombination</keyword>
<reference evidence="16" key="1">
    <citation type="submission" date="2021-03" db="EMBL/GenBank/DDBJ databases">
        <authorList>
            <person name="Tagirdzhanova G."/>
        </authorList>
    </citation>
    <scope>NUCLEOTIDE SEQUENCE</scope>
</reference>
<dbReference type="EMBL" id="CAJPDQ010000005">
    <property type="protein sequence ID" value="CAF9910297.1"/>
    <property type="molecule type" value="Genomic_DNA"/>
</dbReference>
<accession>A0A8H3I0K4</accession>
<evidence type="ECO:0000313" key="17">
    <source>
        <dbReference type="Proteomes" id="UP000664169"/>
    </source>
</evidence>
<keyword evidence="8" id="KW-0378">Hydrolase</keyword>
<evidence type="ECO:0000256" key="6">
    <source>
        <dbReference type="ARBA" id="ARBA00022759"/>
    </source>
</evidence>
<evidence type="ECO:0000259" key="15">
    <source>
        <dbReference type="Pfam" id="PF02732"/>
    </source>
</evidence>
<evidence type="ECO:0000256" key="3">
    <source>
        <dbReference type="ARBA" id="ARBA00005313"/>
    </source>
</evidence>
<dbReference type="PANTHER" id="PTHR21077">
    <property type="entry name" value="EME1 PROTEIN"/>
    <property type="match status" value="1"/>
</dbReference>
<name>A0A8H3I0K4_9LECA</name>
<dbReference type="InterPro" id="IPR033310">
    <property type="entry name" value="Mms4/EME1/EME2"/>
</dbReference>
<dbReference type="GO" id="GO:0031297">
    <property type="term" value="P:replication fork processing"/>
    <property type="evidence" value="ECO:0007669"/>
    <property type="project" value="TreeGrafter"/>
</dbReference>
<dbReference type="AlphaFoldDB" id="A0A8H3I0K4"/>
<evidence type="ECO:0000256" key="5">
    <source>
        <dbReference type="ARBA" id="ARBA00022723"/>
    </source>
</evidence>
<evidence type="ECO:0000256" key="9">
    <source>
        <dbReference type="ARBA" id="ARBA00022842"/>
    </source>
</evidence>
<keyword evidence="6" id="KW-0255">Endonuclease</keyword>
<evidence type="ECO:0000256" key="1">
    <source>
        <dbReference type="ARBA" id="ARBA00001946"/>
    </source>
</evidence>
<evidence type="ECO:0000256" key="14">
    <source>
        <dbReference type="SAM" id="MobiDB-lite"/>
    </source>
</evidence>
<dbReference type="Pfam" id="PF02732">
    <property type="entry name" value="ERCC4"/>
    <property type="match status" value="1"/>
</dbReference>
<dbReference type="GO" id="GO:0031573">
    <property type="term" value="P:mitotic intra-S DNA damage checkpoint signaling"/>
    <property type="evidence" value="ECO:0007669"/>
    <property type="project" value="TreeGrafter"/>
</dbReference>
<proteinExistence type="inferred from homology"/>
<sequence length="598" mass="66297">MHEIVDLISSDNEFPFIPSTSFKRYKPSTSIAPTATAASKTTVPRRKVDADFDLTLDDEEDFPWHRKVKRRKHDSMPPIDPTADLEPGFEIQQNAQPEKKTQSRGSISTAAVDDDIICTSPAQRKPPDSICAAIEGLDELSERSPAAKKGIGLSSKTAALLKEISANPVRKKSRRLVKDKAEEIQDDENSSPTNDDGRLPKNDLQEKAEQARQRQEKALEKEAAKQMRAEARISKAAEKQRAADLAAVNRSRMDKNVTTPEMIVDFPISMERTSSLTQCREFLRKANSETNLYTSEIAGIIKFRRKIMADFNDELDYMVRVEPRVDDENMILLYLPAEEFACLVSPFTPQDETLEGHLARARGLHPNYRIIYLIEGLERLIAKEKNASNRAYQAAVRRAAAAEKDQQATPSTDLGDRAQAARKPKNKNSPVIVDEVAIEAALLLLQIEHSVQIHQCITPLDVGETVLAMTQQLSLSRYRDPPSLTATQMALQPNFCMSTGQVSTGRDVNDTYLKMLQQVIRVTEREARAISKTHPHLGALFAAFRSGGGKVLEGIMKEGGGAKGINNGGPATERRIGPATSERLFRIFLGSNPAEMVG</sequence>
<keyword evidence="12" id="KW-0539">Nucleus</keyword>
<dbReference type="GO" id="GO:0000712">
    <property type="term" value="P:resolution of meiotic recombination intermediates"/>
    <property type="evidence" value="ECO:0007669"/>
    <property type="project" value="TreeGrafter"/>
</dbReference>
<dbReference type="GO" id="GO:0008821">
    <property type="term" value="F:crossover junction DNA endonuclease activity"/>
    <property type="evidence" value="ECO:0007669"/>
    <property type="project" value="TreeGrafter"/>
</dbReference>
<evidence type="ECO:0000256" key="7">
    <source>
        <dbReference type="ARBA" id="ARBA00022763"/>
    </source>
</evidence>
<evidence type="ECO:0000256" key="10">
    <source>
        <dbReference type="ARBA" id="ARBA00023172"/>
    </source>
</evidence>
<keyword evidence="5" id="KW-0479">Metal-binding</keyword>
<comment type="subcellular location">
    <subcellularLocation>
        <location evidence="2">Nucleus</location>
    </subcellularLocation>
</comment>
<feature type="compositionally biased region" description="Basic and acidic residues" evidence="14">
    <location>
        <begin position="195"/>
        <end position="235"/>
    </location>
</feature>
<dbReference type="GO" id="GO:0005634">
    <property type="term" value="C:nucleus"/>
    <property type="evidence" value="ECO:0007669"/>
    <property type="project" value="UniProtKB-SubCell"/>
</dbReference>